<dbReference type="Proteomes" id="UP001265259">
    <property type="component" value="Unassembled WGS sequence"/>
</dbReference>
<keyword evidence="5" id="KW-1185">Reference proteome</keyword>
<protein>
    <submittedName>
        <fullName evidence="4">CDP-alcohol phosphatidyltransferase family protein</fullName>
    </submittedName>
</protein>
<keyword evidence="1 2" id="KW-0808">Transferase</keyword>
<dbReference type="InterPro" id="IPR043130">
    <property type="entry name" value="CDP-OH_PTrfase_TM_dom"/>
</dbReference>
<evidence type="ECO:0000313" key="5">
    <source>
        <dbReference type="Proteomes" id="UP001265259"/>
    </source>
</evidence>
<reference evidence="4 5" key="1">
    <citation type="submission" date="2023-09" db="EMBL/GenBank/DDBJ databases">
        <authorList>
            <person name="Rey-Velasco X."/>
        </authorList>
    </citation>
    <scope>NUCLEOTIDE SEQUENCE [LARGE SCALE GENOMIC DNA]</scope>
    <source>
        <strain evidence="4 5">F158</strain>
    </source>
</reference>
<keyword evidence="3" id="KW-0812">Transmembrane</keyword>
<feature type="transmembrane region" description="Helical" evidence="3">
    <location>
        <begin position="38"/>
        <end position="56"/>
    </location>
</feature>
<feature type="transmembrane region" description="Helical" evidence="3">
    <location>
        <begin position="12"/>
        <end position="32"/>
    </location>
</feature>
<evidence type="ECO:0000256" key="3">
    <source>
        <dbReference type="SAM" id="Phobius"/>
    </source>
</evidence>
<comment type="similarity">
    <text evidence="2">Belongs to the CDP-alcohol phosphatidyltransferase class-I family.</text>
</comment>
<comment type="caution">
    <text evidence="4">The sequence shown here is derived from an EMBL/GenBank/DDBJ whole genome shotgun (WGS) entry which is preliminary data.</text>
</comment>
<evidence type="ECO:0000256" key="2">
    <source>
        <dbReference type="RuleBase" id="RU003750"/>
    </source>
</evidence>
<feature type="transmembrane region" description="Helical" evidence="3">
    <location>
        <begin position="128"/>
        <end position="148"/>
    </location>
</feature>
<sequence length="234" mass="24027">MSVDIGPSGASPAWRMALVCTAIAPLALALGWGLAPSGVAVTAAIFLAGAIIATRGMSLHYPHGRVGACNLVTAIRLAMTAGLAASLAGGVLPGWPVFVLAILTLSLDGIDGWLARRQGLSSAFGARFDMEVDSALAAILALSLMLNGRAGPELLVLGFARYAFVAAGVALPWLQAPLPGSFRRKTVCVLQIGTLAALTAPLLPEILARPAALVAAALVAWSFGRDILWLARTR</sequence>
<gene>
    <name evidence="4" type="ORF">RM543_11640</name>
</gene>
<dbReference type="PROSITE" id="PS00379">
    <property type="entry name" value="CDP_ALCOHOL_P_TRANSF"/>
    <property type="match status" value="1"/>
</dbReference>
<dbReference type="EMBL" id="JAVRHL010000003">
    <property type="protein sequence ID" value="MDT0683341.1"/>
    <property type="molecule type" value="Genomic_DNA"/>
</dbReference>
<dbReference type="RefSeq" id="WP_311691788.1">
    <property type="nucleotide sequence ID" value="NZ_JAVRHL010000003.1"/>
</dbReference>
<dbReference type="Pfam" id="PF01066">
    <property type="entry name" value="CDP-OH_P_transf"/>
    <property type="match status" value="1"/>
</dbReference>
<feature type="transmembrane region" description="Helical" evidence="3">
    <location>
        <begin position="210"/>
        <end position="231"/>
    </location>
</feature>
<name>A0ABU3DHY8_9RHOB</name>
<organism evidence="4 5">
    <name type="scientific">Tropicimonas omnivorans</name>
    <dbReference type="NCBI Taxonomy" id="3075590"/>
    <lineage>
        <taxon>Bacteria</taxon>
        <taxon>Pseudomonadati</taxon>
        <taxon>Pseudomonadota</taxon>
        <taxon>Alphaproteobacteria</taxon>
        <taxon>Rhodobacterales</taxon>
        <taxon>Roseobacteraceae</taxon>
        <taxon>Tropicimonas</taxon>
    </lineage>
</organism>
<keyword evidence="3" id="KW-0472">Membrane</keyword>
<evidence type="ECO:0000256" key="1">
    <source>
        <dbReference type="ARBA" id="ARBA00022679"/>
    </source>
</evidence>
<dbReference type="Gene3D" id="1.20.120.1760">
    <property type="match status" value="1"/>
</dbReference>
<dbReference type="InterPro" id="IPR000462">
    <property type="entry name" value="CDP-OH_P_trans"/>
</dbReference>
<accession>A0ABU3DHY8</accession>
<feature type="transmembrane region" description="Helical" evidence="3">
    <location>
        <begin position="154"/>
        <end position="174"/>
    </location>
</feature>
<proteinExistence type="inferred from homology"/>
<dbReference type="InterPro" id="IPR048254">
    <property type="entry name" value="CDP_ALCOHOL_P_TRANSF_CS"/>
</dbReference>
<evidence type="ECO:0000313" key="4">
    <source>
        <dbReference type="EMBL" id="MDT0683341.1"/>
    </source>
</evidence>
<keyword evidence="3" id="KW-1133">Transmembrane helix</keyword>